<dbReference type="EMBL" id="DXBS01000015">
    <property type="protein sequence ID" value="HIZ23975.1"/>
    <property type="molecule type" value="Genomic_DNA"/>
</dbReference>
<evidence type="ECO:0000259" key="1">
    <source>
        <dbReference type="Pfam" id="PF04480"/>
    </source>
</evidence>
<reference evidence="2" key="2">
    <citation type="submission" date="2021-04" db="EMBL/GenBank/DDBJ databases">
        <authorList>
            <person name="Gilroy R."/>
        </authorList>
    </citation>
    <scope>NUCLEOTIDE SEQUENCE</scope>
    <source>
        <strain evidence="2">CHK33-5263</strain>
    </source>
</reference>
<organism evidence="2 3">
    <name type="scientific">Candidatus Gallimonas intestinigallinarum</name>
    <dbReference type="NCBI Taxonomy" id="2838604"/>
    <lineage>
        <taxon>Bacteria</taxon>
        <taxon>Bacillati</taxon>
        <taxon>Bacillota</taxon>
        <taxon>Clostridia</taxon>
        <taxon>Candidatus Gallimonas</taxon>
    </lineage>
</organism>
<protein>
    <submittedName>
        <fullName evidence="2">Endonuclease domain-containing protein</fullName>
    </submittedName>
</protein>
<dbReference type="PANTHER" id="PTHR38590:SF1">
    <property type="entry name" value="BLL0828 PROTEIN"/>
    <property type="match status" value="1"/>
</dbReference>
<dbReference type="Pfam" id="PF04480">
    <property type="entry name" value="DUF559"/>
    <property type="match status" value="1"/>
</dbReference>
<name>A0A9D2DVU3_9FIRM</name>
<keyword evidence="2" id="KW-0540">Nuclease</keyword>
<feature type="domain" description="DUF559" evidence="1">
    <location>
        <begin position="11"/>
        <end position="89"/>
    </location>
</feature>
<dbReference type="PANTHER" id="PTHR38590">
    <property type="entry name" value="BLL0828 PROTEIN"/>
    <property type="match status" value="1"/>
</dbReference>
<evidence type="ECO:0000313" key="2">
    <source>
        <dbReference type="EMBL" id="HIZ23975.1"/>
    </source>
</evidence>
<keyword evidence="2" id="KW-0378">Hydrolase</keyword>
<reference evidence="2" key="1">
    <citation type="journal article" date="2021" name="PeerJ">
        <title>Extensive microbial diversity within the chicken gut microbiome revealed by metagenomics and culture.</title>
        <authorList>
            <person name="Gilroy R."/>
            <person name="Ravi A."/>
            <person name="Getino M."/>
            <person name="Pursley I."/>
            <person name="Horton D.L."/>
            <person name="Alikhan N.F."/>
            <person name="Baker D."/>
            <person name="Gharbi K."/>
            <person name="Hall N."/>
            <person name="Watson M."/>
            <person name="Adriaenssens E.M."/>
            <person name="Foster-Nyarko E."/>
            <person name="Jarju S."/>
            <person name="Secka A."/>
            <person name="Antonio M."/>
            <person name="Oren A."/>
            <person name="Chaudhuri R.R."/>
            <person name="La Ragione R."/>
            <person name="Hildebrand F."/>
            <person name="Pallen M.J."/>
        </authorList>
    </citation>
    <scope>NUCLEOTIDE SEQUENCE</scope>
    <source>
        <strain evidence="2">CHK33-5263</strain>
    </source>
</reference>
<dbReference type="InterPro" id="IPR007569">
    <property type="entry name" value="DUF559"/>
</dbReference>
<comment type="caution">
    <text evidence="2">The sequence shown here is derived from an EMBL/GenBank/DDBJ whole genome shotgun (WGS) entry which is preliminary data.</text>
</comment>
<gene>
    <name evidence="2" type="ORF">H9812_00650</name>
</gene>
<dbReference type="InterPro" id="IPR047216">
    <property type="entry name" value="Endonuclease_DUF559_bact"/>
</dbReference>
<keyword evidence="2" id="KW-0255">Endonuclease</keyword>
<dbReference type="Gene3D" id="3.40.960.10">
    <property type="entry name" value="VSR Endonuclease"/>
    <property type="match status" value="1"/>
</dbReference>
<dbReference type="CDD" id="cd01038">
    <property type="entry name" value="Endonuclease_DUF559"/>
    <property type="match status" value="1"/>
</dbReference>
<sequence>MWYDFFKNLPVTFHRQKVFGQCILDFYCASAGIAIELDGSQHFSEEGEQKDGLRDCYCAERGVKVLRYSNLQIAENIEGVCQDILREIEERRRT</sequence>
<evidence type="ECO:0000313" key="3">
    <source>
        <dbReference type="Proteomes" id="UP000824044"/>
    </source>
</evidence>
<accession>A0A9D2DVU3</accession>
<dbReference type="AlphaFoldDB" id="A0A9D2DVU3"/>
<dbReference type="Proteomes" id="UP000824044">
    <property type="component" value="Unassembled WGS sequence"/>
</dbReference>
<dbReference type="GO" id="GO:0004519">
    <property type="term" value="F:endonuclease activity"/>
    <property type="evidence" value="ECO:0007669"/>
    <property type="project" value="UniProtKB-KW"/>
</dbReference>
<proteinExistence type="predicted"/>